<feature type="transmembrane region" description="Helical" evidence="7">
    <location>
        <begin position="109"/>
        <end position="128"/>
    </location>
</feature>
<evidence type="ECO:0000256" key="6">
    <source>
        <dbReference type="ARBA" id="ARBA00023136"/>
    </source>
</evidence>
<dbReference type="GO" id="GO:0005886">
    <property type="term" value="C:plasma membrane"/>
    <property type="evidence" value="ECO:0007669"/>
    <property type="project" value="UniProtKB-SubCell"/>
</dbReference>
<sequence length="233" mass="25080">MFDMGFLYTSLPLWLAIGGNLAAVALLVPAAWKKPFARLHDDTLQHLWLGMTVAIAVMWATNAWLNDGPVMHLLGATLMVTLFGWSLALVSMAAICALVAAIFGTPWEGVGLTFVIFGAVPVCVSMLLQRAIAAWLPRNLLVFIFGHGFVTAALALGVACAAALGLHLVLAHGDTAVIPPGYGIAVGMLASGEAWFCGMLTALFAVYRPAWVTTYDVRRYRFDRRHVDRGPRA</sequence>
<gene>
    <name evidence="8" type="ORF">B0O95_11081</name>
</gene>
<dbReference type="InterPro" id="IPR002751">
    <property type="entry name" value="CbiM/NikMN"/>
</dbReference>
<evidence type="ECO:0000256" key="5">
    <source>
        <dbReference type="ARBA" id="ARBA00022989"/>
    </source>
</evidence>
<keyword evidence="3" id="KW-1003">Cell membrane</keyword>
<dbReference type="GO" id="GO:0000041">
    <property type="term" value="P:transition metal ion transport"/>
    <property type="evidence" value="ECO:0007669"/>
    <property type="project" value="InterPro"/>
</dbReference>
<feature type="transmembrane region" description="Helical" evidence="7">
    <location>
        <begin position="182"/>
        <end position="207"/>
    </location>
</feature>
<keyword evidence="2" id="KW-0813">Transport</keyword>
<comment type="caution">
    <text evidence="8">The sequence shown here is derived from an EMBL/GenBank/DDBJ whole genome shotgun (WGS) entry which is preliminary data.</text>
</comment>
<evidence type="ECO:0000256" key="1">
    <source>
        <dbReference type="ARBA" id="ARBA00004651"/>
    </source>
</evidence>
<dbReference type="Proteomes" id="UP000243096">
    <property type="component" value="Unassembled WGS sequence"/>
</dbReference>
<reference evidence="8 9" key="1">
    <citation type="submission" date="2018-01" db="EMBL/GenBank/DDBJ databases">
        <title>Genomic Encyclopedia of Type Strains, Phase III (KMG-III): the genomes of soil and plant-associated and newly described type strains.</title>
        <authorList>
            <person name="Whitman W."/>
        </authorList>
    </citation>
    <scope>NUCLEOTIDE SEQUENCE [LARGE SCALE GENOMIC DNA]</scope>
    <source>
        <strain evidence="8 9">HKI456</strain>
    </source>
</reference>
<evidence type="ECO:0000313" key="8">
    <source>
        <dbReference type="EMBL" id="PPB83128.1"/>
    </source>
</evidence>
<feature type="transmembrane region" description="Helical" evidence="7">
    <location>
        <begin position="44"/>
        <end position="65"/>
    </location>
</feature>
<evidence type="ECO:0000313" key="9">
    <source>
        <dbReference type="Proteomes" id="UP000243096"/>
    </source>
</evidence>
<organism evidence="8 9">
    <name type="scientific">Mycetohabitans endofungorum</name>
    <dbReference type="NCBI Taxonomy" id="417203"/>
    <lineage>
        <taxon>Bacteria</taxon>
        <taxon>Pseudomonadati</taxon>
        <taxon>Pseudomonadota</taxon>
        <taxon>Betaproteobacteria</taxon>
        <taxon>Burkholderiales</taxon>
        <taxon>Burkholderiaceae</taxon>
        <taxon>Mycetohabitans</taxon>
    </lineage>
</organism>
<feature type="transmembrane region" description="Helical" evidence="7">
    <location>
        <begin position="77"/>
        <end position="103"/>
    </location>
</feature>
<evidence type="ECO:0000256" key="4">
    <source>
        <dbReference type="ARBA" id="ARBA00022692"/>
    </source>
</evidence>
<proteinExistence type="predicted"/>
<name>A0A2P5K8T1_9BURK</name>
<evidence type="ECO:0000256" key="2">
    <source>
        <dbReference type="ARBA" id="ARBA00022448"/>
    </source>
</evidence>
<keyword evidence="4 7" id="KW-0812">Transmembrane</keyword>
<dbReference type="EMBL" id="PRDW01000010">
    <property type="protein sequence ID" value="PPB83128.1"/>
    <property type="molecule type" value="Genomic_DNA"/>
</dbReference>
<evidence type="ECO:0000256" key="3">
    <source>
        <dbReference type="ARBA" id="ARBA00022475"/>
    </source>
</evidence>
<dbReference type="Gene3D" id="1.10.1760.20">
    <property type="match status" value="1"/>
</dbReference>
<dbReference type="AlphaFoldDB" id="A0A2P5K8T1"/>
<comment type="subcellular location">
    <subcellularLocation>
        <location evidence="1">Cell membrane</location>
        <topology evidence="1">Multi-pass membrane protein</topology>
    </subcellularLocation>
</comment>
<keyword evidence="6 7" id="KW-0472">Membrane</keyword>
<accession>A0A2P5K8T1</accession>
<dbReference type="Pfam" id="PF01891">
    <property type="entry name" value="CbiM"/>
    <property type="match status" value="1"/>
</dbReference>
<evidence type="ECO:0000256" key="7">
    <source>
        <dbReference type="SAM" id="Phobius"/>
    </source>
</evidence>
<keyword evidence="5 7" id="KW-1133">Transmembrane helix</keyword>
<keyword evidence="9" id="KW-1185">Reference proteome</keyword>
<feature type="transmembrane region" description="Helical" evidence="7">
    <location>
        <begin position="140"/>
        <end position="170"/>
    </location>
</feature>
<feature type="transmembrane region" description="Helical" evidence="7">
    <location>
        <begin position="12"/>
        <end position="32"/>
    </location>
</feature>
<protein>
    <submittedName>
        <fullName evidence="8">Putative membrane protein</fullName>
    </submittedName>
</protein>